<evidence type="ECO:0000256" key="1">
    <source>
        <dbReference type="SAM" id="MobiDB-lite"/>
    </source>
</evidence>
<name>A0A7X0CZS4_9HYPH</name>
<evidence type="ECO:0008006" key="5">
    <source>
        <dbReference type="Google" id="ProtNLM"/>
    </source>
</evidence>
<evidence type="ECO:0000313" key="4">
    <source>
        <dbReference type="Proteomes" id="UP000547879"/>
    </source>
</evidence>
<keyword evidence="4" id="KW-1185">Reference proteome</keyword>
<dbReference type="EMBL" id="JACHEG010000002">
    <property type="protein sequence ID" value="MBB6162642.1"/>
    <property type="molecule type" value="Genomic_DNA"/>
</dbReference>
<protein>
    <recommendedName>
        <fullName evidence="5">DUF2946 domain-containing protein</fullName>
    </recommendedName>
</protein>
<dbReference type="AlphaFoldDB" id="A0A7X0CZS4"/>
<comment type="caution">
    <text evidence="3">The sequence shown here is derived from an EMBL/GenBank/DDBJ whole genome shotgun (WGS) entry which is preliminary data.</text>
</comment>
<organism evidence="3 4">
    <name type="scientific">Rhizobium wenxiniae</name>
    <dbReference type="NCBI Taxonomy" id="1737357"/>
    <lineage>
        <taxon>Bacteria</taxon>
        <taxon>Pseudomonadati</taxon>
        <taxon>Pseudomonadota</taxon>
        <taxon>Alphaproteobacteria</taxon>
        <taxon>Hyphomicrobiales</taxon>
        <taxon>Rhizobiaceae</taxon>
        <taxon>Rhizobium/Agrobacterium group</taxon>
        <taxon>Rhizobium</taxon>
    </lineage>
</organism>
<feature type="signal peptide" evidence="2">
    <location>
        <begin position="1"/>
        <end position="23"/>
    </location>
</feature>
<keyword evidence="2" id="KW-0732">Signal</keyword>
<feature type="chain" id="PRO_5030709203" description="DUF2946 domain-containing protein" evidence="2">
    <location>
        <begin position="24"/>
        <end position="132"/>
    </location>
</feature>
<evidence type="ECO:0000313" key="3">
    <source>
        <dbReference type="EMBL" id="MBB6162642.1"/>
    </source>
</evidence>
<dbReference type="Proteomes" id="UP000547879">
    <property type="component" value="Unassembled WGS sequence"/>
</dbReference>
<feature type="region of interest" description="Disordered" evidence="1">
    <location>
        <begin position="42"/>
        <end position="72"/>
    </location>
</feature>
<evidence type="ECO:0000256" key="2">
    <source>
        <dbReference type="SAM" id="SignalP"/>
    </source>
</evidence>
<dbReference type="RefSeq" id="WP_183992486.1">
    <property type="nucleotide sequence ID" value="NZ_BMHW01000002.1"/>
</dbReference>
<gene>
    <name evidence="3" type="ORF">HNQ72_002460</name>
</gene>
<proteinExistence type="predicted"/>
<sequence>MRQLAAIMMFAAWLLYGAMPAMAVMPMAGAVVAGSAMDAGTSMPQHARSAHSGHGDVAQSGPVHGEMQQPCPHKSEGGNKICVAPFCSACLVMPPHITFADGGRFVHRYPAPETGLSLIVSGPAPLTPPPRA</sequence>
<reference evidence="3 4" key="1">
    <citation type="submission" date="2020-08" db="EMBL/GenBank/DDBJ databases">
        <title>Genomic Encyclopedia of Type Strains, Phase IV (KMG-IV): sequencing the most valuable type-strain genomes for metagenomic binning, comparative biology and taxonomic classification.</title>
        <authorList>
            <person name="Goeker M."/>
        </authorList>
    </citation>
    <scope>NUCLEOTIDE SEQUENCE [LARGE SCALE GENOMIC DNA]</scope>
    <source>
        <strain evidence="3 4">DSM 100734</strain>
    </source>
</reference>
<accession>A0A7X0CZS4</accession>